<comment type="caution">
    <text evidence="1">The sequence shown here is derived from an EMBL/GenBank/DDBJ whole genome shotgun (WGS) entry which is preliminary data.</text>
</comment>
<keyword evidence="2" id="KW-1185">Reference proteome</keyword>
<name>A0ABP8U8X4_9ACTN</name>
<sequence>MSEGEDFGEIFAWLSREFGLDEDIEGVRAALGEILIEAVTGNPDITYTRLGDGASLLEVRAQLKPHTESVDRHPRVRMAFSAEFVIRMLERITGAQHWKHPEIEIGGHAARRDDGTTELVPEGRVRVYLLIRRSGDGGPSA</sequence>
<dbReference type="EMBL" id="BAABHK010000004">
    <property type="protein sequence ID" value="GAA4626664.1"/>
    <property type="molecule type" value="Genomic_DNA"/>
</dbReference>
<evidence type="ECO:0000313" key="2">
    <source>
        <dbReference type="Proteomes" id="UP001501442"/>
    </source>
</evidence>
<dbReference type="Proteomes" id="UP001501442">
    <property type="component" value="Unassembled WGS sequence"/>
</dbReference>
<organism evidence="1 2">
    <name type="scientific">Actinoallomurus vinaceus</name>
    <dbReference type="NCBI Taxonomy" id="1080074"/>
    <lineage>
        <taxon>Bacteria</taxon>
        <taxon>Bacillati</taxon>
        <taxon>Actinomycetota</taxon>
        <taxon>Actinomycetes</taxon>
        <taxon>Streptosporangiales</taxon>
        <taxon>Thermomonosporaceae</taxon>
        <taxon>Actinoallomurus</taxon>
    </lineage>
</organism>
<proteinExistence type="predicted"/>
<protein>
    <submittedName>
        <fullName evidence="1">Uncharacterized protein</fullName>
    </submittedName>
</protein>
<reference evidence="2" key="1">
    <citation type="journal article" date="2019" name="Int. J. Syst. Evol. Microbiol.">
        <title>The Global Catalogue of Microorganisms (GCM) 10K type strain sequencing project: providing services to taxonomists for standard genome sequencing and annotation.</title>
        <authorList>
            <consortium name="The Broad Institute Genomics Platform"/>
            <consortium name="The Broad Institute Genome Sequencing Center for Infectious Disease"/>
            <person name="Wu L."/>
            <person name="Ma J."/>
        </authorList>
    </citation>
    <scope>NUCLEOTIDE SEQUENCE [LARGE SCALE GENOMIC DNA]</scope>
    <source>
        <strain evidence="2">JCM 17939</strain>
    </source>
</reference>
<gene>
    <name evidence="1" type="ORF">GCM10023196_035800</name>
</gene>
<accession>A0ABP8U8X4</accession>
<dbReference type="RefSeq" id="WP_345431965.1">
    <property type="nucleotide sequence ID" value="NZ_BAABHK010000004.1"/>
</dbReference>
<evidence type="ECO:0000313" key="1">
    <source>
        <dbReference type="EMBL" id="GAA4626664.1"/>
    </source>
</evidence>